<name>Q5Z089_NOCFA</name>
<dbReference type="Proteomes" id="UP000006820">
    <property type="component" value="Chromosome"/>
</dbReference>
<dbReference type="EMBL" id="AP006618">
    <property type="protein sequence ID" value="BAD56152.1"/>
    <property type="molecule type" value="Genomic_DNA"/>
</dbReference>
<gene>
    <name evidence="2" type="ordered locus">NFA_13070</name>
</gene>
<protein>
    <recommendedName>
        <fullName evidence="4">Thioesterase</fullName>
    </recommendedName>
</protein>
<evidence type="ECO:0000313" key="2">
    <source>
        <dbReference type="EMBL" id="BAD56152.1"/>
    </source>
</evidence>
<proteinExistence type="predicted"/>
<dbReference type="AlphaFoldDB" id="Q5Z089"/>
<dbReference type="CDD" id="cd00586">
    <property type="entry name" value="4HBT"/>
    <property type="match status" value="1"/>
</dbReference>
<sequence length="176" mass="20032">MTRRHGVRCAGCGRPTEVPHVTSSSNGNGQVHRDTLVLPKRFHAKVDIRWSDMDVFQHVNHARMVTLLEEARIPWLFEDGRPTAGMREGCVLADLRVRYRGQLRHEDTPLDIAMWIEQLRAVDFTVGYEVRANGAAPDSPAAVVASTQIAAFDIKTQRLRRLTAPEREYLSEWMDK</sequence>
<dbReference type="SUPFAM" id="SSF54637">
    <property type="entry name" value="Thioesterase/thiol ester dehydrase-isomerase"/>
    <property type="match status" value="1"/>
</dbReference>
<dbReference type="HOGENOM" id="CLU_101141_2_0_11"/>
<dbReference type="eggNOG" id="COG0824">
    <property type="taxonomic scope" value="Bacteria"/>
</dbReference>
<accession>Q5Z089</accession>
<dbReference type="STRING" id="247156.NFA_13070"/>
<keyword evidence="3" id="KW-1185">Reference proteome</keyword>
<evidence type="ECO:0008006" key="4">
    <source>
        <dbReference type="Google" id="ProtNLM"/>
    </source>
</evidence>
<dbReference type="Gene3D" id="3.10.129.10">
    <property type="entry name" value="Hotdog Thioesterase"/>
    <property type="match status" value="1"/>
</dbReference>
<dbReference type="Pfam" id="PF13279">
    <property type="entry name" value="4HBT_2"/>
    <property type="match status" value="1"/>
</dbReference>
<organism evidence="2 3">
    <name type="scientific">Nocardia farcinica (strain IFM 10152)</name>
    <dbReference type="NCBI Taxonomy" id="247156"/>
    <lineage>
        <taxon>Bacteria</taxon>
        <taxon>Bacillati</taxon>
        <taxon>Actinomycetota</taxon>
        <taxon>Actinomycetes</taxon>
        <taxon>Mycobacteriales</taxon>
        <taxon>Nocardiaceae</taxon>
        <taxon>Nocardia</taxon>
    </lineage>
</organism>
<evidence type="ECO:0000256" key="1">
    <source>
        <dbReference type="SAM" id="MobiDB-lite"/>
    </source>
</evidence>
<feature type="region of interest" description="Disordered" evidence="1">
    <location>
        <begin position="1"/>
        <end position="32"/>
    </location>
</feature>
<reference evidence="2 3" key="1">
    <citation type="journal article" date="2004" name="Proc. Natl. Acad. Sci. U.S.A.">
        <title>The complete genomic sequence of Nocardia farcinica IFM 10152.</title>
        <authorList>
            <person name="Ishikawa J."/>
            <person name="Yamashita A."/>
            <person name="Mikami Y."/>
            <person name="Hoshino Y."/>
            <person name="Kurita H."/>
            <person name="Hotta K."/>
            <person name="Shiba T."/>
            <person name="Hattori M."/>
        </authorList>
    </citation>
    <scope>NUCLEOTIDE SEQUENCE [LARGE SCALE GENOMIC DNA]</scope>
    <source>
        <strain evidence="2 3">IFM 10152</strain>
    </source>
</reference>
<dbReference type="OrthoDB" id="9799036at2"/>
<dbReference type="KEGG" id="nfa:NFA_13070"/>
<evidence type="ECO:0000313" key="3">
    <source>
        <dbReference type="Proteomes" id="UP000006820"/>
    </source>
</evidence>
<dbReference type="InterPro" id="IPR029069">
    <property type="entry name" value="HotDog_dom_sf"/>
</dbReference>